<dbReference type="STRING" id="1427518.XSR1_240030"/>
<comment type="caution">
    <text evidence="2">The sequence shown here is derived from an EMBL/GenBank/DDBJ whole genome shotgun (WGS) entry which is preliminary data.</text>
</comment>
<evidence type="ECO:0000256" key="1">
    <source>
        <dbReference type="SAM" id="SignalP"/>
    </source>
</evidence>
<dbReference type="AlphaFoldDB" id="W1IWF7"/>
<reference evidence="2" key="1">
    <citation type="submission" date="2013-11" db="EMBL/GenBank/DDBJ databases">
        <title>Draft genome sequence and annotation of the entomopathogenic bacteria, Xenorhabdus cabanillasi strain JM26 and Xenorhabdus szentirmai strain DSM 16338.</title>
        <authorList>
            <person name="Gualtieri M."/>
            <person name="Ogier J.C."/>
            <person name="Pages S."/>
            <person name="Givaudan A."/>
            <person name="Gaudriault S."/>
        </authorList>
    </citation>
    <scope>NUCLEOTIDE SEQUENCE [LARGE SCALE GENOMIC DNA]</scope>
    <source>
        <strain evidence="2">DSM 16338</strain>
    </source>
</reference>
<feature type="chain" id="PRO_5004803610" evidence="1">
    <location>
        <begin position="18"/>
        <end position="112"/>
    </location>
</feature>
<keyword evidence="1" id="KW-0732">Signal</keyword>
<dbReference type="RefSeq" id="WP_141557231.1">
    <property type="nucleotide sequence ID" value="NZ_CAWLWS010000082.1"/>
</dbReference>
<gene>
    <name evidence="2" type="ORF">XSR1_240030</name>
</gene>
<evidence type="ECO:0000313" key="3">
    <source>
        <dbReference type="Proteomes" id="UP000019202"/>
    </source>
</evidence>
<proteinExistence type="predicted"/>
<keyword evidence="3" id="KW-1185">Reference proteome</keyword>
<dbReference type="EMBL" id="CBXF010000082">
    <property type="protein sequence ID" value="CDL82784.1"/>
    <property type="molecule type" value="Genomic_DNA"/>
</dbReference>
<protein>
    <submittedName>
        <fullName evidence="2">Uncharacterized protein</fullName>
    </submittedName>
</protein>
<evidence type="ECO:0000313" key="2">
    <source>
        <dbReference type="EMBL" id="CDL82784.1"/>
    </source>
</evidence>
<dbReference type="OrthoDB" id="6555706at2"/>
<name>W1IWF7_9GAMM</name>
<dbReference type="Proteomes" id="UP000019202">
    <property type="component" value="Unassembled WGS sequence"/>
</dbReference>
<sequence>MRKFALLFVLMPILAWANITPDILSKNIDKSGSENAVNHLQEDEWNVIFKEIAAGNKAWLDLMPALAPFTDAKRSVSLEDAIAEALTTNTSETLNTLKVLDANKYPFVHDWF</sequence>
<accession>W1IWF7</accession>
<organism evidence="2 3">
    <name type="scientific">Xenorhabdus szentirmaii DSM 16338</name>
    <dbReference type="NCBI Taxonomy" id="1427518"/>
    <lineage>
        <taxon>Bacteria</taxon>
        <taxon>Pseudomonadati</taxon>
        <taxon>Pseudomonadota</taxon>
        <taxon>Gammaproteobacteria</taxon>
        <taxon>Enterobacterales</taxon>
        <taxon>Morganellaceae</taxon>
        <taxon>Xenorhabdus</taxon>
    </lineage>
</organism>
<feature type="signal peptide" evidence="1">
    <location>
        <begin position="1"/>
        <end position="17"/>
    </location>
</feature>
<dbReference type="GeneID" id="97125749"/>